<evidence type="ECO:0000313" key="1">
    <source>
        <dbReference type="EMBL" id="MSB19072.1"/>
    </source>
</evidence>
<gene>
    <name evidence="1" type="ORF">GKE97_06015</name>
</gene>
<proteinExistence type="predicted"/>
<dbReference type="Proteomes" id="UP000434475">
    <property type="component" value="Unassembled WGS sequence"/>
</dbReference>
<protein>
    <recommendedName>
        <fullName evidence="3">Chitin-binding type-3 domain-containing protein</fullName>
    </recommendedName>
</protein>
<name>A0A6I2R720_FLAPL</name>
<comment type="caution">
    <text evidence="1">The sequence shown here is derived from an EMBL/GenBank/DDBJ whole genome shotgun (WGS) entry which is preliminary data.</text>
</comment>
<dbReference type="EMBL" id="WKPR01000004">
    <property type="protein sequence ID" value="MSB19072.1"/>
    <property type="molecule type" value="Genomic_DNA"/>
</dbReference>
<sequence>MAVDWRQDSVKAIREKKATAARAEALNTQTQVAVMAFCATATTITDAQALQMPDLFPTWEQVLAAGEAIPKDRIISKGGQLYRIVQQVTPLESQPPDGEGMLAIYRPIDQTHAGTLEDPIPWVYGMDCTAGTYYSYNGHTYQVAEGGDMKPCVWPPDTAGMWQWVLVE</sequence>
<organism evidence="1 2">
    <name type="scientific">Flavonifractor plautii</name>
    <name type="common">Fusobacterium plautii</name>
    <dbReference type="NCBI Taxonomy" id="292800"/>
    <lineage>
        <taxon>Bacteria</taxon>
        <taxon>Bacillati</taxon>
        <taxon>Bacillota</taxon>
        <taxon>Clostridia</taxon>
        <taxon>Eubacteriales</taxon>
        <taxon>Oscillospiraceae</taxon>
        <taxon>Flavonifractor</taxon>
    </lineage>
</organism>
<evidence type="ECO:0008006" key="3">
    <source>
        <dbReference type="Google" id="ProtNLM"/>
    </source>
</evidence>
<dbReference type="Gene3D" id="2.10.10.90">
    <property type="match status" value="1"/>
</dbReference>
<dbReference type="AlphaFoldDB" id="A0A6I2R720"/>
<reference evidence="1 2" key="1">
    <citation type="journal article" date="2019" name="Nat. Med.">
        <title>A library of human gut bacterial isolates paired with longitudinal multiomics data enables mechanistic microbiome research.</title>
        <authorList>
            <person name="Poyet M."/>
            <person name="Groussin M."/>
            <person name="Gibbons S.M."/>
            <person name="Avila-Pacheco J."/>
            <person name="Jiang X."/>
            <person name="Kearney S.M."/>
            <person name="Perrotta A.R."/>
            <person name="Berdy B."/>
            <person name="Zhao S."/>
            <person name="Lieberman T.D."/>
            <person name="Swanson P.K."/>
            <person name="Smith M."/>
            <person name="Roesemann S."/>
            <person name="Alexander J.E."/>
            <person name="Rich S.A."/>
            <person name="Livny J."/>
            <person name="Vlamakis H."/>
            <person name="Clish C."/>
            <person name="Bullock K."/>
            <person name="Deik A."/>
            <person name="Scott J."/>
            <person name="Pierce K.A."/>
            <person name="Xavier R.J."/>
            <person name="Alm E.J."/>
        </authorList>
    </citation>
    <scope>NUCLEOTIDE SEQUENCE [LARGE SCALE GENOMIC DNA]</scope>
    <source>
        <strain evidence="1 2">BIOML-A2</strain>
    </source>
</reference>
<evidence type="ECO:0000313" key="2">
    <source>
        <dbReference type="Proteomes" id="UP000434475"/>
    </source>
</evidence>
<accession>A0A6I2R720</accession>
<dbReference type="RefSeq" id="WP_172697433.1">
    <property type="nucleotide sequence ID" value="NZ_WKPR01000004.1"/>
</dbReference>